<sequence>MAQVAYVSASVVEEGDSETVSQFPRGRLSMVLAREVCVNVRKVGEYRRISHDLKKSVRRLSVSIHELRALGDCGDGNESLNLLERLRLENVEKAVRLRLMMKETHRIKCSSYIVTVNVDSRLAWEIKAFCDRLIDIIEEKENFVIGLEALVGQFVPEKMCEFSKANQEKDIPNLMKLHILGREFELRAREKNLFIKRLKGECRVLIMFIGITITLELAKRCSPQYVGVDTPYLLDGYDGRLGCKGVTKQIVGVIPKGLALRVVLVDHHSKGESGKGFKLEVN</sequence>
<gene>
    <name evidence="1" type="ORF">Tco_0752713</name>
</gene>
<reference evidence="1" key="1">
    <citation type="journal article" date="2022" name="Int. J. Mol. Sci.">
        <title>Draft Genome of Tanacetum Coccineum: Genomic Comparison of Closely Related Tanacetum-Family Plants.</title>
        <authorList>
            <person name="Yamashiro T."/>
            <person name="Shiraishi A."/>
            <person name="Nakayama K."/>
            <person name="Satake H."/>
        </authorList>
    </citation>
    <scope>NUCLEOTIDE SEQUENCE</scope>
</reference>
<accession>A0ABQ4ZB01</accession>
<evidence type="ECO:0000313" key="2">
    <source>
        <dbReference type="Proteomes" id="UP001151760"/>
    </source>
</evidence>
<reference evidence="1" key="2">
    <citation type="submission" date="2022-01" db="EMBL/GenBank/DDBJ databases">
        <authorList>
            <person name="Yamashiro T."/>
            <person name="Shiraishi A."/>
            <person name="Satake H."/>
            <person name="Nakayama K."/>
        </authorList>
    </citation>
    <scope>NUCLEOTIDE SEQUENCE</scope>
</reference>
<keyword evidence="2" id="KW-1185">Reference proteome</keyword>
<name>A0ABQ4ZB01_9ASTR</name>
<organism evidence="1 2">
    <name type="scientific">Tanacetum coccineum</name>
    <dbReference type="NCBI Taxonomy" id="301880"/>
    <lineage>
        <taxon>Eukaryota</taxon>
        <taxon>Viridiplantae</taxon>
        <taxon>Streptophyta</taxon>
        <taxon>Embryophyta</taxon>
        <taxon>Tracheophyta</taxon>
        <taxon>Spermatophyta</taxon>
        <taxon>Magnoliopsida</taxon>
        <taxon>eudicotyledons</taxon>
        <taxon>Gunneridae</taxon>
        <taxon>Pentapetalae</taxon>
        <taxon>asterids</taxon>
        <taxon>campanulids</taxon>
        <taxon>Asterales</taxon>
        <taxon>Asteraceae</taxon>
        <taxon>Asteroideae</taxon>
        <taxon>Anthemideae</taxon>
        <taxon>Anthemidinae</taxon>
        <taxon>Tanacetum</taxon>
    </lineage>
</organism>
<comment type="caution">
    <text evidence="1">The sequence shown here is derived from an EMBL/GenBank/DDBJ whole genome shotgun (WGS) entry which is preliminary data.</text>
</comment>
<protein>
    <submittedName>
        <fullName evidence="1">Uncharacterized protein</fullName>
    </submittedName>
</protein>
<dbReference type="Proteomes" id="UP001151760">
    <property type="component" value="Unassembled WGS sequence"/>
</dbReference>
<proteinExistence type="predicted"/>
<dbReference type="EMBL" id="BQNB010011103">
    <property type="protein sequence ID" value="GJS86172.1"/>
    <property type="molecule type" value="Genomic_DNA"/>
</dbReference>
<evidence type="ECO:0000313" key="1">
    <source>
        <dbReference type="EMBL" id="GJS86172.1"/>
    </source>
</evidence>